<comment type="catalytic activity">
    <reaction evidence="7">
        <text>L-threonyl-[protein] + ATP = O-phospho-L-threonyl-[protein] + ADP + H(+)</text>
        <dbReference type="Rhea" id="RHEA:46608"/>
        <dbReference type="Rhea" id="RHEA-COMP:11060"/>
        <dbReference type="Rhea" id="RHEA-COMP:11605"/>
        <dbReference type="ChEBI" id="CHEBI:15378"/>
        <dbReference type="ChEBI" id="CHEBI:30013"/>
        <dbReference type="ChEBI" id="CHEBI:30616"/>
        <dbReference type="ChEBI" id="CHEBI:61977"/>
        <dbReference type="ChEBI" id="CHEBI:456216"/>
        <dbReference type="EC" id="2.7.11.1"/>
    </reaction>
</comment>
<dbReference type="SUPFAM" id="SSF140869">
    <property type="entry name" value="GUN4-like"/>
    <property type="match status" value="1"/>
</dbReference>
<dbReference type="Gene3D" id="1.10.10.1770">
    <property type="entry name" value="Gun4-like"/>
    <property type="match status" value="1"/>
</dbReference>
<dbReference type="SMART" id="SM00220">
    <property type="entry name" value="S_TKc"/>
    <property type="match status" value="1"/>
</dbReference>
<organism evidence="11 12">
    <name type="scientific">Aphanizomenon flos-aquae FACHB-1040</name>
    <dbReference type="NCBI Taxonomy" id="2692887"/>
    <lineage>
        <taxon>Bacteria</taxon>
        <taxon>Bacillati</taxon>
        <taxon>Cyanobacteriota</taxon>
        <taxon>Cyanophyceae</taxon>
        <taxon>Nostocales</taxon>
        <taxon>Aphanizomenonaceae</taxon>
        <taxon>Aphanizomenon</taxon>
    </lineage>
</organism>
<evidence type="ECO:0000256" key="5">
    <source>
        <dbReference type="ARBA" id="ARBA00022777"/>
    </source>
</evidence>
<dbReference type="PROSITE" id="PS50011">
    <property type="entry name" value="PROTEIN_KINASE_DOM"/>
    <property type="match status" value="1"/>
</dbReference>
<dbReference type="CDD" id="cd14014">
    <property type="entry name" value="STKc_PknB_like"/>
    <property type="match status" value="1"/>
</dbReference>
<evidence type="ECO:0000256" key="9">
    <source>
        <dbReference type="PROSITE-ProRule" id="PRU10141"/>
    </source>
</evidence>
<dbReference type="PANTHER" id="PTHR24363">
    <property type="entry name" value="SERINE/THREONINE PROTEIN KINASE"/>
    <property type="match status" value="1"/>
</dbReference>
<dbReference type="Gene3D" id="1.10.510.10">
    <property type="entry name" value="Transferase(Phosphotransferase) domain 1"/>
    <property type="match status" value="1"/>
</dbReference>
<keyword evidence="12" id="KW-1185">Reference proteome</keyword>
<comment type="caution">
    <text evidence="11">The sequence shown here is derived from an EMBL/GenBank/DDBJ whole genome shotgun (WGS) entry which is preliminary data.</text>
</comment>
<dbReference type="PANTHER" id="PTHR24363:SF0">
    <property type="entry name" value="SERINE_THREONINE KINASE LIKE DOMAIN CONTAINING 1"/>
    <property type="match status" value="1"/>
</dbReference>
<evidence type="ECO:0000313" key="12">
    <source>
        <dbReference type="Proteomes" id="UP000606721"/>
    </source>
</evidence>
<keyword evidence="5" id="KW-0418">Kinase</keyword>
<dbReference type="Gene3D" id="3.30.200.20">
    <property type="entry name" value="Phosphorylase Kinase, domain 1"/>
    <property type="match status" value="1"/>
</dbReference>
<evidence type="ECO:0000256" key="4">
    <source>
        <dbReference type="ARBA" id="ARBA00022741"/>
    </source>
</evidence>
<dbReference type="EC" id="2.7.11.1" evidence="1"/>
<evidence type="ECO:0000259" key="10">
    <source>
        <dbReference type="PROSITE" id="PS50011"/>
    </source>
</evidence>
<dbReference type="InterPro" id="IPR008629">
    <property type="entry name" value="GUN4-like"/>
</dbReference>
<name>A0ABR8C003_APHFL</name>
<evidence type="ECO:0000256" key="2">
    <source>
        <dbReference type="ARBA" id="ARBA00022527"/>
    </source>
</evidence>
<feature type="binding site" evidence="9">
    <location>
        <position position="63"/>
    </location>
    <ligand>
        <name>ATP</name>
        <dbReference type="ChEBI" id="CHEBI:30616"/>
    </ligand>
</feature>
<proteinExistence type="predicted"/>
<keyword evidence="3" id="KW-0808">Transferase</keyword>
<dbReference type="CDD" id="cd16383">
    <property type="entry name" value="GUN4"/>
    <property type="match status" value="1"/>
</dbReference>
<dbReference type="Pfam" id="PF05419">
    <property type="entry name" value="GUN4"/>
    <property type="match status" value="1"/>
</dbReference>
<sequence>MSFCTNCLYPQNPDDACFCIKCGKLILLKERYRPLYALGKGGFGRTILGVDEHIPSQPQCAIKQLCFPEENPADFKKAVELFRQEALRLDELHHPQIPQLLAYFEQENRLYLIQEFISGQTLSQELLQAGVFNQGKIQKLLQDLLPVLEFVHSHHVIHRDIKPENIMRKSSGGDLVLIDFGVAKFISATGMMKTGTTIGSPEYMAPEQMRGKVLPASDLYSLGVSCIQLLTGISPFDLYDDTSDRWVWRDYLLPENQVTPHLGGIIDKLIHNALAQRYKSAQEVLAAIEIKTQTGKKQQPTTLRSDTGVNYQQLRDFLAWKQWEKADKETWALMCQALSKWRVTYLSNSDLESLPCQDLQIIDQLWTKYSQGHFGFSIQTQIYYSCDTDYAQFCSTVGWYLPYATSPRQQLSFKLSAPIGHLPSHFWASGTQLGKHMKALAGKVASCYN</sequence>
<keyword evidence="2" id="KW-0723">Serine/threonine-protein kinase</keyword>
<dbReference type="Pfam" id="PF00069">
    <property type="entry name" value="Pkinase"/>
    <property type="match status" value="1"/>
</dbReference>
<accession>A0ABR8C003</accession>
<dbReference type="PROSITE" id="PS00107">
    <property type="entry name" value="PROTEIN_KINASE_ATP"/>
    <property type="match status" value="1"/>
</dbReference>
<dbReference type="InterPro" id="IPR011009">
    <property type="entry name" value="Kinase-like_dom_sf"/>
</dbReference>
<comment type="catalytic activity">
    <reaction evidence="8">
        <text>L-seryl-[protein] + ATP = O-phospho-L-seryl-[protein] + ADP + H(+)</text>
        <dbReference type="Rhea" id="RHEA:17989"/>
        <dbReference type="Rhea" id="RHEA-COMP:9863"/>
        <dbReference type="Rhea" id="RHEA-COMP:11604"/>
        <dbReference type="ChEBI" id="CHEBI:15378"/>
        <dbReference type="ChEBI" id="CHEBI:29999"/>
        <dbReference type="ChEBI" id="CHEBI:30616"/>
        <dbReference type="ChEBI" id="CHEBI:83421"/>
        <dbReference type="ChEBI" id="CHEBI:456216"/>
        <dbReference type="EC" id="2.7.11.1"/>
    </reaction>
</comment>
<keyword evidence="4 9" id="KW-0547">Nucleotide-binding</keyword>
<keyword evidence="6 9" id="KW-0067">ATP-binding</keyword>
<dbReference type="InterPro" id="IPR017441">
    <property type="entry name" value="Protein_kinase_ATP_BS"/>
</dbReference>
<evidence type="ECO:0000256" key="3">
    <source>
        <dbReference type="ARBA" id="ARBA00022679"/>
    </source>
</evidence>
<dbReference type="Proteomes" id="UP000606721">
    <property type="component" value="Unassembled WGS sequence"/>
</dbReference>
<reference evidence="11 12" key="1">
    <citation type="journal article" date="2020" name="ISME J.">
        <title>Comparative genomics reveals insights into cyanobacterial evolution and habitat adaptation.</title>
        <authorList>
            <person name="Chen M.Y."/>
            <person name="Teng W.K."/>
            <person name="Zhao L."/>
            <person name="Hu C.X."/>
            <person name="Zhou Y.K."/>
            <person name="Han B.P."/>
            <person name="Song L.R."/>
            <person name="Shu W.S."/>
        </authorList>
    </citation>
    <scope>NUCLEOTIDE SEQUENCE [LARGE SCALE GENOMIC DNA]</scope>
    <source>
        <strain evidence="11 12">FACHB-1040</strain>
    </source>
</reference>
<evidence type="ECO:0000256" key="1">
    <source>
        <dbReference type="ARBA" id="ARBA00012513"/>
    </source>
</evidence>
<evidence type="ECO:0000256" key="7">
    <source>
        <dbReference type="ARBA" id="ARBA00047899"/>
    </source>
</evidence>
<evidence type="ECO:0000313" key="11">
    <source>
        <dbReference type="EMBL" id="MBD2279685.1"/>
    </source>
</evidence>
<feature type="domain" description="Protein kinase" evidence="10">
    <location>
        <begin position="32"/>
        <end position="290"/>
    </location>
</feature>
<dbReference type="InterPro" id="IPR000719">
    <property type="entry name" value="Prot_kinase_dom"/>
</dbReference>
<dbReference type="SUPFAM" id="SSF56112">
    <property type="entry name" value="Protein kinase-like (PK-like)"/>
    <property type="match status" value="1"/>
</dbReference>
<dbReference type="Gene3D" id="1.25.40.620">
    <property type="match status" value="1"/>
</dbReference>
<evidence type="ECO:0000256" key="8">
    <source>
        <dbReference type="ARBA" id="ARBA00048679"/>
    </source>
</evidence>
<protein>
    <recommendedName>
        <fullName evidence="1">non-specific serine/threonine protein kinase</fullName>
        <ecNumber evidence="1">2.7.11.1</ecNumber>
    </recommendedName>
</protein>
<dbReference type="EMBL" id="JACJQT010000041">
    <property type="protein sequence ID" value="MBD2279685.1"/>
    <property type="molecule type" value="Genomic_DNA"/>
</dbReference>
<dbReference type="RefSeq" id="WP_190383535.1">
    <property type="nucleotide sequence ID" value="NZ_JACJQT010000041.1"/>
</dbReference>
<evidence type="ECO:0000256" key="6">
    <source>
        <dbReference type="ARBA" id="ARBA00022840"/>
    </source>
</evidence>
<dbReference type="InterPro" id="IPR037215">
    <property type="entry name" value="GUN4-like_sf"/>
</dbReference>
<gene>
    <name evidence="11" type="ORF">H6F99_15695</name>
</gene>